<evidence type="ECO:0000313" key="4">
    <source>
        <dbReference type="Proteomes" id="UP000637002"/>
    </source>
</evidence>
<proteinExistence type="predicted"/>
<feature type="domain" description="SOGP N-terminal" evidence="2">
    <location>
        <begin position="36"/>
        <end position="267"/>
    </location>
</feature>
<dbReference type="InterPro" id="IPR053831">
    <property type="entry name" value="SOGP_N"/>
</dbReference>
<dbReference type="Pfam" id="PF21958">
    <property type="entry name" value="SOGP_N"/>
    <property type="match status" value="1"/>
</dbReference>
<evidence type="ECO:0000313" key="3">
    <source>
        <dbReference type="EMBL" id="GGC54021.1"/>
    </source>
</evidence>
<dbReference type="Pfam" id="PF21250">
    <property type="entry name" value="SOGP_2nd"/>
    <property type="match status" value="1"/>
</dbReference>
<protein>
    <recommendedName>
        <fullName evidence="5">Cellobiose phosphorylase</fullName>
    </recommendedName>
</protein>
<reference evidence="3" key="1">
    <citation type="journal article" date="2014" name="Int. J. Syst. Evol. Microbiol.">
        <title>Complete genome sequence of Corynebacterium casei LMG S-19264T (=DSM 44701T), isolated from a smear-ripened cheese.</title>
        <authorList>
            <consortium name="US DOE Joint Genome Institute (JGI-PGF)"/>
            <person name="Walter F."/>
            <person name="Albersmeier A."/>
            <person name="Kalinowski J."/>
            <person name="Ruckert C."/>
        </authorList>
    </citation>
    <scope>NUCLEOTIDE SEQUENCE</scope>
    <source>
        <strain evidence="3">CGMCC 1.12919</strain>
    </source>
</reference>
<sequence length="1105" mass="117342">MTASPTARHLRRWSLPTEEGLGLARIQSASGLRAALLPNGALFALEHEGAAGRIMINQILGSPLDGPIGRILLRLGHDGGSPIEIVGPAATVEVGTAGNAIAWAGETAGVRHRVVLSLGEAEALWLWRVELANAGTEPISLDVLLLQDLGLGDRGFLMNNEAYASQYIDHCIEQHPSFGPVILNRQNLDQGGRHPWVAHGCLGGAVAYATDAAQVFGPGYRDAAAVALPAGAALPSARLQREVACPALQSAPLTLAPGAGGSVTFFGLFVPDHPGASGPGDLATIDAALATRPPAAPAIAMAPAARSIVQGVAPLATGPLPATAIEALYPERTAEEIVDGRLLSFFVRDGSLNRHVVLQAKEELVERRHGLILRTGRGVLPDDDILCATCWMHGVFAAQLTLGNTSFHKLFSVSRDPFNITRSSGLRIYVDQGAGWRLLAVPSAFEMSLSACRWIYETEAGRITIDAFAAVDGPGMRWRIEADVACRFLLVGALVMGERDLGQTAEITFDIAAGRIGFRPDSGSLWGNHYPHAAYVLAVDAPEAVAAMGATDLLFGRAGDFEAPFVAVETQPVTAFAFAITGDLSDAAAADAAADLFTGGFDEAAAQAAAAGHWSRFTGAAGLAGAPVYDDLGLVLPWLVQDAIVHVSVPHGLEQYTGAAWGTRDVCQGPIEMLLALGHDAAARAVMLKVFAEQYEGRGDWSQWFMLPPYSFIRDRSSHGDVIVWPLKMVCDYIEATGDVACLDEAVPWRRYDDAAASEPTDTLAGHIDVLLATVKARFLPGTHLIRLGEGDWNDSLQPADAALKEHMVSSWTVALLFQQVSRYAAILDGLGDPKAAGLAAMAETMRREFNELLMRDGVVAGYGIFGAPGTAPRLILHPSDDHTGVRYSLLPMVRAIAAGLFTPEQTEGHLDLIAAHLTFPDGVRLMDKPLPYHGGLETIFRRAESSAYFGREIGLMYTHAHLQFGQALAALVEAGVPGSPLAEQAAASLLRALAQVNPVGVTDVVPNASLRQRNTYFSSSDAAFRDRAQASAEWFRVKDGSVAADGGWRIYSSGPGLYLNLLIGDLLGLRRRNGAWQTVPRPMALAGAEVAMVVEGTPRQWRVG</sequence>
<dbReference type="GO" id="GO:0003824">
    <property type="term" value="F:catalytic activity"/>
    <property type="evidence" value="ECO:0007669"/>
    <property type="project" value="UniProtKB-ARBA"/>
</dbReference>
<name>A0A916U038_9HYPH</name>
<dbReference type="SUPFAM" id="SSF48208">
    <property type="entry name" value="Six-hairpin glycosidases"/>
    <property type="match status" value="1"/>
</dbReference>
<accession>A0A916U038</accession>
<dbReference type="Proteomes" id="UP000637002">
    <property type="component" value="Unassembled WGS sequence"/>
</dbReference>
<feature type="domain" description="Glycoside phosphorylase super sandwich" evidence="1">
    <location>
        <begin position="329"/>
        <end position="582"/>
    </location>
</feature>
<organism evidence="3 4">
    <name type="scientific">Chelatococcus reniformis</name>
    <dbReference type="NCBI Taxonomy" id="1494448"/>
    <lineage>
        <taxon>Bacteria</taxon>
        <taxon>Pseudomonadati</taxon>
        <taxon>Pseudomonadota</taxon>
        <taxon>Alphaproteobacteria</taxon>
        <taxon>Hyphomicrobiales</taxon>
        <taxon>Chelatococcaceae</taxon>
        <taxon>Chelatococcus</taxon>
    </lineage>
</organism>
<dbReference type="GO" id="GO:0005975">
    <property type="term" value="P:carbohydrate metabolic process"/>
    <property type="evidence" value="ECO:0007669"/>
    <property type="project" value="InterPro"/>
</dbReference>
<gene>
    <name evidence="3" type="ORF">GCM10010994_11240</name>
</gene>
<dbReference type="PANTHER" id="PTHR37469">
    <property type="entry name" value="CELLOBIONIC ACID PHOSPHORYLASE-RELATED"/>
    <property type="match status" value="1"/>
</dbReference>
<dbReference type="InterPro" id="IPR052047">
    <property type="entry name" value="GH94_Enzymes"/>
</dbReference>
<dbReference type="InterPro" id="IPR012341">
    <property type="entry name" value="6hp_glycosidase-like_sf"/>
</dbReference>
<evidence type="ECO:0000259" key="1">
    <source>
        <dbReference type="Pfam" id="PF21250"/>
    </source>
</evidence>
<dbReference type="InterPro" id="IPR048771">
    <property type="entry name" value="SOGP_2nd"/>
</dbReference>
<dbReference type="EMBL" id="BMGG01000002">
    <property type="protein sequence ID" value="GGC54021.1"/>
    <property type="molecule type" value="Genomic_DNA"/>
</dbReference>
<dbReference type="RefSeq" id="WP_244641809.1">
    <property type="nucleotide sequence ID" value="NZ_BMGG01000002.1"/>
</dbReference>
<dbReference type="InterPro" id="IPR008928">
    <property type="entry name" value="6-hairpin_glycosidase_sf"/>
</dbReference>
<dbReference type="InterPro" id="IPR037018">
    <property type="entry name" value="GH65_N"/>
</dbReference>
<comment type="caution">
    <text evidence="3">The sequence shown here is derived from an EMBL/GenBank/DDBJ whole genome shotgun (WGS) entry which is preliminary data.</text>
</comment>
<dbReference type="Gene3D" id="2.70.98.40">
    <property type="entry name" value="Glycoside hydrolase, family 65, N-terminal domain"/>
    <property type="match status" value="1"/>
</dbReference>
<dbReference type="AlphaFoldDB" id="A0A916U038"/>
<reference evidence="3" key="2">
    <citation type="submission" date="2020-09" db="EMBL/GenBank/DDBJ databases">
        <authorList>
            <person name="Sun Q."/>
            <person name="Zhou Y."/>
        </authorList>
    </citation>
    <scope>NUCLEOTIDE SEQUENCE</scope>
    <source>
        <strain evidence="3">CGMCC 1.12919</strain>
    </source>
</reference>
<evidence type="ECO:0000259" key="2">
    <source>
        <dbReference type="Pfam" id="PF21958"/>
    </source>
</evidence>
<evidence type="ECO:0008006" key="5">
    <source>
        <dbReference type="Google" id="ProtNLM"/>
    </source>
</evidence>
<dbReference type="PANTHER" id="PTHR37469:SF2">
    <property type="entry name" value="CELLOBIONIC ACID PHOSPHORYLASE"/>
    <property type="match status" value="1"/>
</dbReference>
<dbReference type="Gene3D" id="1.50.10.10">
    <property type="match status" value="1"/>
</dbReference>
<keyword evidence="4" id="KW-1185">Reference proteome</keyword>